<name>A0A0M6Z7J0_9HYPH</name>
<dbReference type="GeneID" id="97673617"/>
<proteinExistence type="predicted"/>
<reference evidence="2" key="1">
    <citation type="submission" date="2015-07" db="EMBL/GenBank/DDBJ databases">
        <authorList>
            <person name="Rodrigo-Torres Lidia"/>
            <person name="Arahal R.David."/>
        </authorList>
    </citation>
    <scope>NUCLEOTIDE SEQUENCE [LARGE SCALE GENOMIC DNA]</scope>
    <source>
        <strain evidence="2">CECT 5096</strain>
    </source>
</reference>
<dbReference type="AlphaFoldDB" id="A0A0M6Z7J0"/>
<dbReference type="EMBL" id="CXWC01000002">
    <property type="protein sequence ID" value="CTQ66083.1"/>
    <property type="molecule type" value="Genomic_DNA"/>
</dbReference>
<evidence type="ECO:0000313" key="1">
    <source>
        <dbReference type="EMBL" id="CTQ66083.1"/>
    </source>
</evidence>
<organism evidence="1 2">
    <name type="scientific">Roseibium album</name>
    <dbReference type="NCBI Taxonomy" id="311410"/>
    <lineage>
        <taxon>Bacteria</taxon>
        <taxon>Pseudomonadati</taxon>
        <taxon>Pseudomonadota</taxon>
        <taxon>Alphaproteobacteria</taxon>
        <taxon>Hyphomicrobiales</taxon>
        <taxon>Stappiaceae</taxon>
        <taxon>Roseibium</taxon>
    </lineage>
</organism>
<sequence>MLRYANKHMDELRKEIEILLNRRDIEPSEKSKKLDRLDRSYQFWRQFA</sequence>
<gene>
    <name evidence="1" type="ORF">LA5096_00960</name>
</gene>
<protein>
    <submittedName>
        <fullName evidence="1">Uncharacterized protein</fullName>
    </submittedName>
</protein>
<evidence type="ECO:0000313" key="2">
    <source>
        <dbReference type="Proteomes" id="UP000049983"/>
    </source>
</evidence>
<accession>A0A0M6Z7J0</accession>
<keyword evidence="2" id="KW-1185">Reference proteome</keyword>
<dbReference type="RefSeq" id="WP_156958712.1">
    <property type="nucleotide sequence ID" value="NZ_CANKXR010000002.1"/>
</dbReference>
<dbReference type="Proteomes" id="UP000049983">
    <property type="component" value="Unassembled WGS sequence"/>
</dbReference>